<keyword evidence="12" id="KW-1185">Reference proteome</keyword>
<dbReference type="OrthoDB" id="9757990at2"/>
<evidence type="ECO:0000313" key="12">
    <source>
        <dbReference type="Proteomes" id="UP000294947"/>
    </source>
</evidence>
<dbReference type="AlphaFoldDB" id="A0A4R4Z9Q1"/>
<evidence type="ECO:0000259" key="10">
    <source>
        <dbReference type="PROSITE" id="PS50109"/>
    </source>
</evidence>
<dbReference type="EMBL" id="SMKW01000004">
    <property type="protein sequence ID" value="TDD55081.1"/>
    <property type="molecule type" value="Genomic_DNA"/>
</dbReference>
<dbReference type="Gene3D" id="3.30.565.10">
    <property type="entry name" value="Histidine kinase-like ATPase, C-terminal domain"/>
    <property type="match status" value="1"/>
</dbReference>
<dbReference type="SUPFAM" id="SSF55874">
    <property type="entry name" value="ATPase domain of HSP90 chaperone/DNA topoisomerase II/histidine kinase"/>
    <property type="match status" value="1"/>
</dbReference>
<dbReference type="InterPro" id="IPR003661">
    <property type="entry name" value="HisK_dim/P_dom"/>
</dbReference>
<keyword evidence="7" id="KW-0902">Two-component regulatory system</keyword>
<dbReference type="InterPro" id="IPR036890">
    <property type="entry name" value="HATPase_C_sf"/>
</dbReference>
<evidence type="ECO:0000256" key="7">
    <source>
        <dbReference type="ARBA" id="ARBA00023012"/>
    </source>
</evidence>
<dbReference type="CDD" id="cd00082">
    <property type="entry name" value="HisKA"/>
    <property type="match status" value="1"/>
</dbReference>
<proteinExistence type="predicted"/>
<organism evidence="11 12">
    <name type="scientific">Saccharopolyspora elongata</name>
    <dbReference type="NCBI Taxonomy" id="2530387"/>
    <lineage>
        <taxon>Bacteria</taxon>
        <taxon>Bacillati</taxon>
        <taxon>Actinomycetota</taxon>
        <taxon>Actinomycetes</taxon>
        <taxon>Pseudonocardiales</taxon>
        <taxon>Pseudonocardiaceae</taxon>
        <taxon>Saccharopolyspora</taxon>
    </lineage>
</organism>
<dbReference type="RefSeq" id="WP_132481155.1">
    <property type="nucleotide sequence ID" value="NZ_SMKW01000004.1"/>
</dbReference>
<evidence type="ECO:0000256" key="6">
    <source>
        <dbReference type="ARBA" id="ARBA00022777"/>
    </source>
</evidence>
<reference evidence="11 12" key="1">
    <citation type="submission" date="2019-03" db="EMBL/GenBank/DDBJ databases">
        <title>Draft genome sequences of novel Actinobacteria.</title>
        <authorList>
            <person name="Sahin N."/>
            <person name="Ay H."/>
            <person name="Saygin H."/>
        </authorList>
    </citation>
    <scope>NUCLEOTIDE SEQUENCE [LARGE SCALE GENOMIC DNA]</scope>
    <source>
        <strain evidence="11 12">7K502</strain>
    </source>
</reference>
<protein>
    <recommendedName>
        <fullName evidence="8">Sensor-like histidine kinase SenX3</fullName>
        <ecNumber evidence="3">2.7.13.3</ecNumber>
    </recommendedName>
</protein>
<dbReference type="PANTHER" id="PTHR45453:SF1">
    <property type="entry name" value="PHOSPHATE REGULON SENSOR PROTEIN PHOR"/>
    <property type="match status" value="1"/>
</dbReference>
<dbReference type="SMART" id="SM00388">
    <property type="entry name" value="HisKA"/>
    <property type="match status" value="1"/>
</dbReference>
<name>A0A4R4Z9Q1_9PSEU</name>
<dbReference type="InterPro" id="IPR004358">
    <property type="entry name" value="Sig_transdc_His_kin-like_C"/>
</dbReference>
<evidence type="ECO:0000256" key="3">
    <source>
        <dbReference type="ARBA" id="ARBA00012438"/>
    </source>
</evidence>
<evidence type="ECO:0000256" key="5">
    <source>
        <dbReference type="ARBA" id="ARBA00022679"/>
    </source>
</evidence>
<sequence length="369" mass="39596">MNPSLILLIAVCESVGVGLVGAVVLRLLRRSPVGNSLIAVIVITVCGTNASTITVVLVTQSAEVPVVVTLLVNFVAGAVSLGIGLLLGRSVMKGSRQLADATRTFGVAERFRLPEDPPSAELAELARELRITSDKLAESRRRERTVEQSRRQLVAWISHDLRSPLARLRAVAESIEDGVVDDLDDYLGRIRSDTEHLTAMVDDLFQLSQIQTGTLRLNPREVALDDLVSDEAAGLDVLAAGRGIRLHARTIEPVTVRVDDRSMTRVFNNLLSNAIRYSPERTTVVVDVRAVNGWAVVSVSDECGGIPPQDLGSVFDMGWRGRKAKTGTAGGGGFGLTIVHGLVQAHGGHVSVRNVPGGCCFDVRLPLIR</sequence>
<evidence type="ECO:0000256" key="2">
    <source>
        <dbReference type="ARBA" id="ARBA00004236"/>
    </source>
</evidence>
<comment type="catalytic activity">
    <reaction evidence="1">
        <text>ATP + protein L-histidine = ADP + protein N-phospho-L-histidine.</text>
        <dbReference type="EC" id="2.7.13.3"/>
    </reaction>
</comment>
<dbReference type="PROSITE" id="PS50109">
    <property type="entry name" value="HIS_KIN"/>
    <property type="match status" value="1"/>
</dbReference>
<dbReference type="InterPro" id="IPR003594">
    <property type="entry name" value="HATPase_dom"/>
</dbReference>
<comment type="subcellular location">
    <subcellularLocation>
        <location evidence="2">Cell membrane</location>
    </subcellularLocation>
</comment>
<dbReference type="Pfam" id="PF02518">
    <property type="entry name" value="HATPase_c"/>
    <property type="match status" value="1"/>
</dbReference>
<gene>
    <name evidence="11" type="ORF">E1288_04420</name>
</gene>
<dbReference type="Gene3D" id="1.10.287.130">
    <property type="match status" value="1"/>
</dbReference>
<dbReference type="CDD" id="cd00075">
    <property type="entry name" value="HATPase"/>
    <property type="match status" value="1"/>
</dbReference>
<keyword evidence="6 11" id="KW-0418">Kinase</keyword>
<keyword evidence="4" id="KW-0597">Phosphoprotein</keyword>
<feature type="transmembrane region" description="Helical" evidence="9">
    <location>
        <begin position="64"/>
        <end position="87"/>
    </location>
</feature>
<keyword evidence="5" id="KW-0808">Transferase</keyword>
<dbReference type="PANTHER" id="PTHR45453">
    <property type="entry name" value="PHOSPHATE REGULON SENSOR PROTEIN PHOR"/>
    <property type="match status" value="1"/>
</dbReference>
<feature type="domain" description="Histidine kinase" evidence="10">
    <location>
        <begin position="156"/>
        <end position="369"/>
    </location>
</feature>
<dbReference type="SUPFAM" id="SSF47384">
    <property type="entry name" value="Homodimeric domain of signal transducing histidine kinase"/>
    <property type="match status" value="1"/>
</dbReference>
<dbReference type="InterPro" id="IPR036097">
    <property type="entry name" value="HisK_dim/P_sf"/>
</dbReference>
<dbReference type="GO" id="GO:0005886">
    <property type="term" value="C:plasma membrane"/>
    <property type="evidence" value="ECO:0007669"/>
    <property type="project" value="UniProtKB-SubCell"/>
</dbReference>
<feature type="transmembrane region" description="Helical" evidence="9">
    <location>
        <begin position="6"/>
        <end position="25"/>
    </location>
</feature>
<evidence type="ECO:0000313" key="11">
    <source>
        <dbReference type="EMBL" id="TDD55081.1"/>
    </source>
</evidence>
<keyword evidence="9" id="KW-0812">Transmembrane</keyword>
<keyword evidence="9" id="KW-0472">Membrane</keyword>
<comment type="caution">
    <text evidence="11">The sequence shown here is derived from an EMBL/GenBank/DDBJ whole genome shotgun (WGS) entry which is preliminary data.</text>
</comment>
<evidence type="ECO:0000256" key="8">
    <source>
        <dbReference type="ARBA" id="ARBA00039401"/>
    </source>
</evidence>
<evidence type="ECO:0000256" key="4">
    <source>
        <dbReference type="ARBA" id="ARBA00022553"/>
    </source>
</evidence>
<dbReference type="GO" id="GO:0004721">
    <property type="term" value="F:phosphoprotein phosphatase activity"/>
    <property type="evidence" value="ECO:0007669"/>
    <property type="project" value="TreeGrafter"/>
</dbReference>
<dbReference type="SMART" id="SM00387">
    <property type="entry name" value="HATPase_c"/>
    <property type="match status" value="1"/>
</dbReference>
<dbReference type="InterPro" id="IPR005467">
    <property type="entry name" value="His_kinase_dom"/>
</dbReference>
<dbReference type="PRINTS" id="PR00344">
    <property type="entry name" value="BCTRLSENSOR"/>
</dbReference>
<evidence type="ECO:0000256" key="1">
    <source>
        <dbReference type="ARBA" id="ARBA00000085"/>
    </source>
</evidence>
<feature type="transmembrane region" description="Helical" evidence="9">
    <location>
        <begin position="37"/>
        <end position="58"/>
    </location>
</feature>
<evidence type="ECO:0000256" key="9">
    <source>
        <dbReference type="SAM" id="Phobius"/>
    </source>
</evidence>
<dbReference type="GO" id="GO:0000155">
    <property type="term" value="F:phosphorelay sensor kinase activity"/>
    <property type="evidence" value="ECO:0007669"/>
    <property type="project" value="InterPro"/>
</dbReference>
<dbReference type="EC" id="2.7.13.3" evidence="3"/>
<keyword evidence="9" id="KW-1133">Transmembrane helix</keyword>
<dbReference type="Pfam" id="PF00512">
    <property type="entry name" value="HisKA"/>
    <property type="match status" value="1"/>
</dbReference>
<accession>A0A4R4Z9Q1</accession>
<dbReference type="GO" id="GO:0016036">
    <property type="term" value="P:cellular response to phosphate starvation"/>
    <property type="evidence" value="ECO:0007669"/>
    <property type="project" value="TreeGrafter"/>
</dbReference>
<dbReference type="Proteomes" id="UP000294947">
    <property type="component" value="Unassembled WGS sequence"/>
</dbReference>
<dbReference type="InterPro" id="IPR050351">
    <property type="entry name" value="BphY/WalK/GraS-like"/>
</dbReference>